<sequence length="84" mass="9494">MDTARRSGIEEKASMGQISITSSAAHAMGKILKISSRYQPGIYLQPGRYHLEVSGKSYQSKTQWKKPVHEVWLDVYSMGKYEVS</sequence>
<evidence type="ECO:0008006" key="3">
    <source>
        <dbReference type="Google" id="ProtNLM"/>
    </source>
</evidence>
<reference evidence="2" key="1">
    <citation type="journal article" date="2004" name="Environ. Microbiol.">
        <title>The genome of Desulfotalea psychrophila, a sulfate-reducing bacterium from permanently cold Arctic sediments.</title>
        <authorList>
            <person name="Rabus R."/>
            <person name="Ruepp A."/>
            <person name="Frickey T."/>
            <person name="Rattei T."/>
            <person name="Fartmann B."/>
            <person name="Stark M."/>
            <person name="Bauer M."/>
            <person name="Zibat A."/>
            <person name="Lombardot T."/>
            <person name="Becker I."/>
            <person name="Amann J."/>
            <person name="Gellner K."/>
            <person name="Teeling H."/>
            <person name="Leuschner W.D."/>
            <person name="Gloeckner F.-O."/>
            <person name="Lupas A.N."/>
            <person name="Amann R."/>
            <person name="Klenk H.-P."/>
        </authorList>
    </citation>
    <scope>NUCLEOTIDE SEQUENCE [LARGE SCALE GENOMIC DNA]</scope>
    <source>
        <strain evidence="2">DSM 12343 / LSv54</strain>
    </source>
</reference>
<dbReference type="HOGENOM" id="CLU_2522188_0_0_7"/>
<evidence type="ECO:0000313" key="2">
    <source>
        <dbReference type="Proteomes" id="UP000000602"/>
    </source>
</evidence>
<keyword evidence="2" id="KW-1185">Reference proteome</keyword>
<organism evidence="1 2">
    <name type="scientific">Desulfotalea psychrophila (strain LSv54 / DSM 12343)</name>
    <dbReference type="NCBI Taxonomy" id="177439"/>
    <lineage>
        <taxon>Bacteria</taxon>
        <taxon>Pseudomonadati</taxon>
        <taxon>Thermodesulfobacteriota</taxon>
        <taxon>Desulfobulbia</taxon>
        <taxon>Desulfobulbales</taxon>
        <taxon>Desulfocapsaceae</taxon>
        <taxon>Desulfotalea</taxon>
    </lineage>
</organism>
<dbReference type="STRING" id="177439.DP2572"/>
<protein>
    <recommendedName>
        <fullName evidence="3">PEGA domain-containing protein</fullName>
    </recommendedName>
</protein>
<gene>
    <name evidence="1" type="ordered locus">DP2572</name>
</gene>
<evidence type="ECO:0000313" key="1">
    <source>
        <dbReference type="EMBL" id="CAG37301.1"/>
    </source>
</evidence>
<accession>Q6AK25</accession>
<dbReference type="Proteomes" id="UP000000602">
    <property type="component" value="Chromosome"/>
</dbReference>
<dbReference type="EMBL" id="CR522870">
    <property type="protein sequence ID" value="CAG37301.1"/>
    <property type="molecule type" value="Genomic_DNA"/>
</dbReference>
<dbReference type="AlphaFoldDB" id="Q6AK25"/>
<proteinExistence type="predicted"/>
<dbReference type="KEGG" id="dps:DP2572"/>
<dbReference type="eggNOG" id="COG1262">
    <property type="taxonomic scope" value="Bacteria"/>
</dbReference>
<name>Q6AK25_DESPS</name>